<keyword evidence="2" id="KW-0472">Membrane</keyword>
<keyword evidence="2" id="KW-0812">Transmembrane</keyword>
<evidence type="ECO:0000259" key="3">
    <source>
        <dbReference type="Pfam" id="PF03703"/>
    </source>
</evidence>
<proteinExistence type="predicted"/>
<feature type="transmembrane region" description="Helical" evidence="2">
    <location>
        <begin position="190"/>
        <end position="211"/>
    </location>
</feature>
<evidence type="ECO:0000256" key="1">
    <source>
        <dbReference type="SAM" id="MobiDB-lite"/>
    </source>
</evidence>
<organism evidence="4 5">
    <name type="scientific">Shouchella clausii</name>
    <name type="common">Alkalihalobacillus clausii</name>
    <dbReference type="NCBI Taxonomy" id="79880"/>
    <lineage>
        <taxon>Bacteria</taxon>
        <taxon>Bacillati</taxon>
        <taxon>Bacillota</taxon>
        <taxon>Bacilli</taxon>
        <taxon>Bacillales</taxon>
        <taxon>Bacillaceae</taxon>
        <taxon>Shouchella</taxon>
    </lineage>
</organism>
<dbReference type="Pfam" id="PF03703">
    <property type="entry name" value="bPH_2"/>
    <property type="match status" value="3"/>
</dbReference>
<evidence type="ECO:0000256" key="2">
    <source>
        <dbReference type="SAM" id="Phobius"/>
    </source>
</evidence>
<dbReference type="PANTHER" id="PTHR34473:SF2">
    <property type="entry name" value="UPF0699 TRANSMEMBRANE PROTEIN YDBT"/>
    <property type="match status" value="1"/>
</dbReference>
<gene>
    <name evidence="4" type="ORF">CHH72_11835</name>
</gene>
<dbReference type="PANTHER" id="PTHR34473">
    <property type="entry name" value="UPF0699 TRANSMEMBRANE PROTEIN YDBS"/>
    <property type="match status" value="1"/>
</dbReference>
<evidence type="ECO:0000313" key="5">
    <source>
        <dbReference type="Proteomes" id="UP000216207"/>
    </source>
</evidence>
<dbReference type="InterPro" id="IPR005182">
    <property type="entry name" value="YdbS-like_PH"/>
</dbReference>
<feature type="domain" description="YdbS-like PH" evidence="3">
    <location>
        <begin position="64"/>
        <end position="144"/>
    </location>
</feature>
<feature type="region of interest" description="Disordered" evidence="1">
    <location>
        <begin position="150"/>
        <end position="176"/>
    </location>
</feature>
<feature type="domain" description="YdbS-like PH" evidence="3">
    <location>
        <begin position="414"/>
        <end position="492"/>
    </location>
</feature>
<feature type="transmembrane region" description="Helical" evidence="2">
    <location>
        <begin position="12"/>
        <end position="35"/>
    </location>
</feature>
<sequence length="502" mass="58147">MTKAKRYSPYTMLFHLINLVRNAFFFVIYLYVVMAGSESAFIKYGRMAFWIIVGLILFSIIYKWVTHKYKLDEQSFHLYKGLFSKTEQTIPFSKIENINRHTSFLHRIFKRTSIHFEIAMTGENAHIKFEVLSKAEAEQIEAHIKRATDEELEDWNHPSHDPNDEEAHPRDPDQERTIHFQPTKRDILKASVTSLSFLVLIPLIGSFYFKINDLFHVEDTTEGLINKLASSWWIVAVIIIVLIVVSTIFGLIRTYVKYGKYEIASDATHIYINRGVIDESTFSISKDKVQAIEIEQSMVKRLLGLAEVKLTSAGGLRSGEEALEKNTLYPFLPVNKAYEMISDMLPSYTITTEMTRLPTKSLWLRILRPSWFWLLATGALFYFKPAIFNIEQSWIIVSAALLVYLLIARLFDFFHTRYAINDNFIQFKTGAFTTSLFVSKREKVIKAKITRNILQKRLGLASIETTNRGNPVRHSGINDVPVELAHSFLQWYRGRKDDINVE</sequence>
<accession>A0A268P046</accession>
<protein>
    <recommendedName>
        <fullName evidence="3">YdbS-like PH domain-containing protein</fullName>
    </recommendedName>
</protein>
<feature type="transmembrane region" description="Helical" evidence="2">
    <location>
        <begin position="370"/>
        <end position="388"/>
    </location>
</feature>
<dbReference type="PIRSF" id="PIRSF026631">
    <property type="entry name" value="UCP026631"/>
    <property type="match status" value="1"/>
</dbReference>
<dbReference type="AlphaFoldDB" id="A0A268P046"/>
<feature type="transmembrane region" description="Helical" evidence="2">
    <location>
        <begin position="394"/>
        <end position="411"/>
    </location>
</feature>
<feature type="transmembrane region" description="Helical" evidence="2">
    <location>
        <begin position="47"/>
        <end position="65"/>
    </location>
</feature>
<dbReference type="EMBL" id="NPCC01000013">
    <property type="protein sequence ID" value="PAE88660.1"/>
    <property type="molecule type" value="Genomic_DNA"/>
</dbReference>
<reference evidence="4 5" key="1">
    <citation type="submission" date="2017-07" db="EMBL/GenBank/DDBJ databases">
        <title>Isolation and whole genome analysis of endospore-forming bacteria from heroin.</title>
        <authorList>
            <person name="Kalinowski J."/>
            <person name="Ahrens B."/>
            <person name="Al-Dilaimi A."/>
            <person name="Winkler A."/>
            <person name="Wibberg D."/>
            <person name="Schleenbecker U."/>
            <person name="Ruckert C."/>
            <person name="Wolfel R."/>
            <person name="Grass G."/>
        </authorList>
    </citation>
    <scope>NUCLEOTIDE SEQUENCE [LARGE SCALE GENOMIC DNA]</scope>
    <source>
        <strain evidence="4 5">7539</strain>
    </source>
</reference>
<keyword evidence="2" id="KW-1133">Transmembrane helix</keyword>
<dbReference type="Proteomes" id="UP000216207">
    <property type="component" value="Unassembled WGS sequence"/>
</dbReference>
<name>A0A268P046_SHOCL</name>
<comment type="caution">
    <text evidence="4">The sequence shown here is derived from an EMBL/GenBank/DDBJ whole genome shotgun (WGS) entry which is preliminary data.</text>
</comment>
<evidence type="ECO:0000313" key="4">
    <source>
        <dbReference type="EMBL" id="PAE88660.1"/>
    </source>
</evidence>
<dbReference type="InterPro" id="IPR014529">
    <property type="entry name" value="UCP026631"/>
</dbReference>
<feature type="transmembrane region" description="Helical" evidence="2">
    <location>
        <begin position="231"/>
        <end position="252"/>
    </location>
</feature>
<dbReference type="RefSeq" id="WP_095326678.1">
    <property type="nucleotide sequence ID" value="NZ_NPCC01000013.1"/>
</dbReference>
<feature type="domain" description="YdbS-like PH" evidence="3">
    <location>
        <begin position="266"/>
        <end position="339"/>
    </location>
</feature>